<name>A0A5J5HUE8_9BACI</name>
<organism evidence="3 4">
    <name type="scientific">Niallia endozanthoxylica</name>
    <dbReference type="NCBI Taxonomy" id="2036016"/>
    <lineage>
        <taxon>Bacteria</taxon>
        <taxon>Bacillati</taxon>
        <taxon>Bacillota</taxon>
        <taxon>Bacilli</taxon>
        <taxon>Bacillales</taxon>
        <taxon>Bacillaceae</taxon>
        <taxon>Niallia</taxon>
    </lineage>
</organism>
<comment type="similarity">
    <text evidence="1">Belongs to the short-chain dehydrogenases/reductases (SDR) family.</text>
</comment>
<dbReference type="AlphaFoldDB" id="A0A5J5HUE8"/>
<evidence type="ECO:0000256" key="1">
    <source>
        <dbReference type="ARBA" id="ARBA00006484"/>
    </source>
</evidence>
<dbReference type="NCBIfam" id="NF047420">
    <property type="entry name" value="EF_P_mod_YmfI"/>
    <property type="match status" value="1"/>
</dbReference>
<gene>
    <name evidence="3" type="ORF">F4V44_07965</name>
</gene>
<dbReference type="Pfam" id="PF13561">
    <property type="entry name" value="adh_short_C2"/>
    <property type="match status" value="1"/>
</dbReference>
<evidence type="ECO:0000313" key="4">
    <source>
        <dbReference type="Proteomes" id="UP000326671"/>
    </source>
</evidence>
<dbReference type="InterPro" id="IPR002347">
    <property type="entry name" value="SDR_fam"/>
</dbReference>
<dbReference type="PRINTS" id="PR00081">
    <property type="entry name" value="GDHRDH"/>
</dbReference>
<evidence type="ECO:0000313" key="3">
    <source>
        <dbReference type="EMBL" id="KAA9025811.1"/>
    </source>
</evidence>
<dbReference type="SUPFAM" id="SSF51735">
    <property type="entry name" value="NAD(P)-binding Rossmann-fold domains"/>
    <property type="match status" value="1"/>
</dbReference>
<dbReference type="OrthoDB" id="9803333at2"/>
<keyword evidence="4" id="KW-1185">Reference proteome</keyword>
<sequence length="240" mass="26229">MRKYALVTGSSGGIGRAVAKKLAKDGYSLYLHYHQNIQSIRELLEELSVYEGEYIPIQADLSERNGYKKLSENIFSIDCIIHNSGISHYGLFVDTDLDTVENLLMVHVTSPIMLTKELLPKMIRQQSGNILFITSIWGQTGAACEAIYSTVKGAQISLVKSLSKELALGGIRVNGVAPGAVNTAMLEHFSEEDLDIIKGDIPMGRLAEPEDIAESVSFLLSEKAGYITGQIVSVNGGWYT</sequence>
<dbReference type="Gene3D" id="3.40.50.720">
    <property type="entry name" value="NAD(P)-binding Rossmann-like Domain"/>
    <property type="match status" value="1"/>
</dbReference>
<dbReference type="RefSeq" id="WP_150439465.1">
    <property type="nucleotide sequence ID" value="NZ_VYKL01000015.1"/>
</dbReference>
<comment type="caution">
    <text evidence="3">The sequence shown here is derived from an EMBL/GenBank/DDBJ whole genome shotgun (WGS) entry which is preliminary data.</text>
</comment>
<dbReference type="InterPro" id="IPR036291">
    <property type="entry name" value="NAD(P)-bd_dom_sf"/>
</dbReference>
<dbReference type="PANTHER" id="PTHR42879">
    <property type="entry name" value="3-OXOACYL-(ACYL-CARRIER-PROTEIN) REDUCTASE"/>
    <property type="match status" value="1"/>
</dbReference>
<dbReference type="PRINTS" id="PR00080">
    <property type="entry name" value="SDRFAMILY"/>
</dbReference>
<dbReference type="GO" id="GO:0016491">
    <property type="term" value="F:oxidoreductase activity"/>
    <property type="evidence" value="ECO:0007669"/>
    <property type="project" value="UniProtKB-KW"/>
</dbReference>
<dbReference type="FunFam" id="3.40.50.720:FF:000173">
    <property type="entry name" value="3-oxoacyl-[acyl-carrier protein] reductase"/>
    <property type="match status" value="1"/>
</dbReference>
<dbReference type="EMBL" id="VYKL01000015">
    <property type="protein sequence ID" value="KAA9025811.1"/>
    <property type="molecule type" value="Genomic_DNA"/>
</dbReference>
<proteinExistence type="inferred from homology"/>
<keyword evidence="2" id="KW-0560">Oxidoreductase</keyword>
<reference evidence="3 4" key="1">
    <citation type="submission" date="2019-09" db="EMBL/GenBank/DDBJ databases">
        <title>Whole genome sequences of isolates from the Mars Exploration Rovers.</title>
        <authorList>
            <person name="Seuylemezian A."/>
            <person name="Vaishampayan P."/>
        </authorList>
    </citation>
    <scope>NUCLEOTIDE SEQUENCE [LARGE SCALE GENOMIC DNA]</scope>
    <source>
        <strain evidence="3 4">MER_TA_151</strain>
    </source>
</reference>
<dbReference type="PANTHER" id="PTHR42879:SF2">
    <property type="entry name" value="3-OXOACYL-[ACYL-CARRIER-PROTEIN] REDUCTASE FABG"/>
    <property type="match status" value="1"/>
</dbReference>
<dbReference type="InterPro" id="IPR050259">
    <property type="entry name" value="SDR"/>
</dbReference>
<protein>
    <submittedName>
        <fullName evidence="3">SDR family oxidoreductase</fullName>
    </submittedName>
</protein>
<dbReference type="CDD" id="cd05233">
    <property type="entry name" value="SDR_c"/>
    <property type="match status" value="1"/>
</dbReference>
<dbReference type="Proteomes" id="UP000326671">
    <property type="component" value="Unassembled WGS sequence"/>
</dbReference>
<accession>A0A5J5HUE8</accession>
<evidence type="ECO:0000256" key="2">
    <source>
        <dbReference type="ARBA" id="ARBA00023002"/>
    </source>
</evidence>